<organism evidence="2 3">
    <name type="scientific">Aspergillus ellipticus CBS 707.79</name>
    <dbReference type="NCBI Taxonomy" id="1448320"/>
    <lineage>
        <taxon>Eukaryota</taxon>
        <taxon>Fungi</taxon>
        <taxon>Dikarya</taxon>
        <taxon>Ascomycota</taxon>
        <taxon>Pezizomycotina</taxon>
        <taxon>Eurotiomycetes</taxon>
        <taxon>Eurotiomycetidae</taxon>
        <taxon>Eurotiales</taxon>
        <taxon>Aspergillaceae</taxon>
        <taxon>Aspergillus</taxon>
        <taxon>Aspergillus subgen. Circumdati</taxon>
    </lineage>
</organism>
<evidence type="ECO:0000256" key="1">
    <source>
        <dbReference type="SAM" id="MobiDB-lite"/>
    </source>
</evidence>
<gene>
    <name evidence="2" type="ORF">BO71DRAFT_429948</name>
</gene>
<keyword evidence="3" id="KW-1185">Reference proteome</keyword>
<proteinExistence type="predicted"/>
<feature type="compositionally biased region" description="Basic and acidic residues" evidence="1">
    <location>
        <begin position="131"/>
        <end position="141"/>
    </location>
</feature>
<reference evidence="2 3" key="1">
    <citation type="submission" date="2018-02" db="EMBL/GenBank/DDBJ databases">
        <title>The genomes of Aspergillus section Nigri reveals drivers in fungal speciation.</title>
        <authorList>
            <consortium name="DOE Joint Genome Institute"/>
            <person name="Vesth T.C."/>
            <person name="Nybo J."/>
            <person name="Theobald S."/>
            <person name="Brandl J."/>
            <person name="Frisvad J.C."/>
            <person name="Nielsen K.F."/>
            <person name="Lyhne E.K."/>
            <person name="Kogle M.E."/>
            <person name="Kuo A."/>
            <person name="Riley R."/>
            <person name="Clum A."/>
            <person name="Nolan M."/>
            <person name="Lipzen A."/>
            <person name="Salamov A."/>
            <person name="Henrissat B."/>
            <person name="Wiebenga A."/>
            <person name="De vries R.P."/>
            <person name="Grigoriev I.V."/>
            <person name="Mortensen U.H."/>
            <person name="Andersen M.R."/>
            <person name="Baker S.E."/>
        </authorList>
    </citation>
    <scope>NUCLEOTIDE SEQUENCE [LARGE SCALE GENOMIC DNA]</scope>
    <source>
        <strain evidence="2 3">CBS 707.79</strain>
    </source>
</reference>
<protein>
    <submittedName>
        <fullName evidence="2">Uncharacterized protein</fullName>
    </submittedName>
</protein>
<dbReference type="Proteomes" id="UP000247810">
    <property type="component" value="Unassembled WGS sequence"/>
</dbReference>
<dbReference type="AlphaFoldDB" id="A0A319DAP8"/>
<feature type="compositionally biased region" description="Acidic residues" evidence="1">
    <location>
        <begin position="121"/>
        <end position="130"/>
    </location>
</feature>
<dbReference type="VEuPathDB" id="FungiDB:BO71DRAFT_429948"/>
<feature type="region of interest" description="Disordered" evidence="1">
    <location>
        <begin position="105"/>
        <end position="141"/>
    </location>
</feature>
<evidence type="ECO:0000313" key="3">
    <source>
        <dbReference type="Proteomes" id="UP000247810"/>
    </source>
</evidence>
<accession>A0A319DAP8</accession>
<dbReference type="EMBL" id="KZ825870">
    <property type="protein sequence ID" value="PYH94476.1"/>
    <property type="molecule type" value="Genomic_DNA"/>
</dbReference>
<sequence>MSQDFAVSRLDGSDVIDHEEQEYPASALVRTGQNGPSFVTMPVPQISVNHPSNSANHPSNSVNQPNNLVHQQNNLLTPQTHVQNTRIATEPRDPTTHMFAGLEVPVDEPGFHDNAGSADGTDSEEDQDLDESARAMDEEQKSSMLEAIAAADNPQAFMRDFKSAIPNGFEMTLWELRLMMAPDKWVRNQEKQQSAVIATQNFEYAMDVLERQTGEIQRKDWKYHHEDPQVTEEKREPTGLRGYHLSSHMKATKHLEFLYNSMLNGNWVNDPNTQRHRGALDKINRDLKRRNEAYNYKSDIGCVDYFRLLGKWKFLHSSREMDDAVLKIAEVTTVAFCRELQYPNGWLSCPPQESYRYEPVQGYQSLLWSSLTPCFHSWYQKALAGSQEVVE</sequence>
<evidence type="ECO:0000313" key="2">
    <source>
        <dbReference type="EMBL" id="PYH94476.1"/>
    </source>
</evidence>
<name>A0A319DAP8_9EURO</name>